<evidence type="ECO:0000256" key="5">
    <source>
        <dbReference type="PROSITE-ProRule" id="PRU00266"/>
    </source>
</evidence>
<dbReference type="InterPro" id="IPR000999">
    <property type="entry name" value="RNase_III_dom"/>
</dbReference>
<dbReference type="SMART" id="SM00535">
    <property type="entry name" value="RIBOc"/>
    <property type="match status" value="1"/>
</dbReference>
<evidence type="ECO:0000256" key="2">
    <source>
        <dbReference type="ARBA" id="ARBA00022801"/>
    </source>
</evidence>
<keyword evidence="2" id="KW-0378">Hydrolase</keyword>
<dbReference type="Proteomes" id="UP000886523">
    <property type="component" value="Unassembled WGS sequence"/>
</dbReference>
<dbReference type="PANTHER" id="PTHR14950">
    <property type="entry name" value="DICER-RELATED"/>
    <property type="match status" value="1"/>
</dbReference>
<accession>A0A9P6DWU7</accession>
<dbReference type="AlphaFoldDB" id="A0A9P6DWU7"/>
<dbReference type="CDD" id="cd00593">
    <property type="entry name" value="RIBOc"/>
    <property type="match status" value="1"/>
</dbReference>
<evidence type="ECO:0000259" key="7">
    <source>
        <dbReference type="PROSITE" id="PS50142"/>
    </source>
</evidence>
<dbReference type="GO" id="GO:0046872">
    <property type="term" value="F:metal ion binding"/>
    <property type="evidence" value="ECO:0007669"/>
    <property type="project" value="UniProtKB-KW"/>
</dbReference>
<keyword evidence="9" id="KW-1185">Reference proteome</keyword>
<protein>
    <submittedName>
        <fullName evidence="8">Uncharacterized protein</fullName>
    </submittedName>
</protein>
<evidence type="ECO:0000256" key="3">
    <source>
        <dbReference type="ARBA" id="ARBA00022842"/>
    </source>
</evidence>
<dbReference type="PANTHER" id="PTHR14950:SF37">
    <property type="entry name" value="ENDORIBONUCLEASE DICER"/>
    <property type="match status" value="1"/>
</dbReference>
<dbReference type="PROSITE" id="PS50137">
    <property type="entry name" value="DS_RBD"/>
    <property type="match status" value="1"/>
</dbReference>
<dbReference type="EMBL" id="MU128964">
    <property type="protein sequence ID" value="KAF9514134.1"/>
    <property type="molecule type" value="Genomic_DNA"/>
</dbReference>
<keyword evidence="3" id="KW-0460">Magnesium</keyword>
<dbReference type="GO" id="GO:0004525">
    <property type="term" value="F:ribonuclease III activity"/>
    <property type="evidence" value="ECO:0007669"/>
    <property type="project" value="InterPro"/>
</dbReference>
<dbReference type="GO" id="GO:0003723">
    <property type="term" value="F:RNA binding"/>
    <property type="evidence" value="ECO:0007669"/>
    <property type="project" value="UniProtKB-UniRule"/>
</dbReference>
<gene>
    <name evidence="8" type="ORF">BS47DRAFT_1329047</name>
</gene>
<proteinExistence type="predicted"/>
<dbReference type="Pfam" id="PF00636">
    <property type="entry name" value="Ribonuclease_3"/>
    <property type="match status" value="1"/>
</dbReference>
<evidence type="ECO:0000259" key="6">
    <source>
        <dbReference type="PROSITE" id="PS50137"/>
    </source>
</evidence>
<reference evidence="8" key="1">
    <citation type="journal article" date="2020" name="Nat. Commun.">
        <title>Large-scale genome sequencing of mycorrhizal fungi provides insights into the early evolution of symbiotic traits.</title>
        <authorList>
            <person name="Miyauchi S."/>
            <person name="Kiss E."/>
            <person name="Kuo A."/>
            <person name="Drula E."/>
            <person name="Kohler A."/>
            <person name="Sanchez-Garcia M."/>
            <person name="Morin E."/>
            <person name="Andreopoulos B."/>
            <person name="Barry K.W."/>
            <person name="Bonito G."/>
            <person name="Buee M."/>
            <person name="Carver A."/>
            <person name="Chen C."/>
            <person name="Cichocki N."/>
            <person name="Clum A."/>
            <person name="Culley D."/>
            <person name="Crous P.W."/>
            <person name="Fauchery L."/>
            <person name="Girlanda M."/>
            <person name="Hayes R.D."/>
            <person name="Keri Z."/>
            <person name="LaButti K."/>
            <person name="Lipzen A."/>
            <person name="Lombard V."/>
            <person name="Magnuson J."/>
            <person name="Maillard F."/>
            <person name="Murat C."/>
            <person name="Nolan M."/>
            <person name="Ohm R.A."/>
            <person name="Pangilinan J."/>
            <person name="Pereira M.F."/>
            <person name="Perotto S."/>
            <person name="Peter M."/>
            <person name="Pfister S."/>
            <person name="Riley R."/>
            <person name="Sitrit Y."/>
            <person name="Stielow J.B."/>
            <person name="Szollosi G."/>
            <person name="Zifcakova L."/>
            <person name="Stursova M."/>
            <person name="Spatafora J.W."/>
            <person name="Tedersoo L."/>
            <person name="Vaario L.M."/>
            <person name="Yamada A."/>
            <person name="Yan M."/>
            <person name="Wang P."/>
            <person name="Xu J."/>
            <person name="Bruns T."/>
            <person name="Baldrian P."/>
            <person name="Vilgalys R."/>
            <person name="Dunand C."/>
            <person name="Henrissat B."/>
            <person name="Grigoriev I.V."/>
            <person name="Hibbett D."/>
            <person name="Nagy L.G."/>
            <person name="Martin F.M."/>
        </authorList>
    </citation>
    <scope>NUCLEOTIDE SEQUENCE</scope>
    <source>
        <strain evidence="8">UP504</strain>
    </source>
</reference>
<evidence type="ECO:0000256" key="4">
    <source>
        <dbReference type="ARBA" id="ARBA00022884"/>
    </source>
</evidence>
<dbReference type="InterPro" id="IPR014720">
    <property type="entry name" value="dsRBD_dom"/>
</dbReference>
<evidence type="ECO:0000256" key="1">
    <source>
        <dbReference type="ARBA" id="ARBA00022723"/>
    </source>
</evidence>
<dbReference type="SUPFAM" id="SSF69065">
    <property type="entry name" value="RNase III domain-like"/>
    <property type="match status" value="1"/>
</dbReference>
<feature type="domain" description="RNase III" evidence="7">
    <location>
        <begin position="1"/>
        <end position="120"/>
    </location>
</feature>
<name>A0A9P6DWU7_9AGAM</name>
<feature type="domain" description="DRBM" evidence="6">
    <location>
        <begin position="202"/>
        <end position="236"/>
    </location>
</feature>
<dbReference type="Gene3D" id="3.30.160.20">
    <property type="match status" value="1"/>
</dbReference>
<dbReference type="PROSITE" id="PS50142">
    <property type="entry name" value="RNASE_3_2"/>
    <property type="match status" value="1"/>
</dbReference>
<dbReference type="Gene3D" id="1.10.1520.10">
    <property type="entry name" value="Ribonuclease III domain"/>
    <property type="match status" value="1"/>
</dbReference>
<dbReference type="GO" id="GO:0006396">
    <property type="term" value="P:RNA processing"/>
    <property type="evidence" value="ECO:0007669"/>
    <property type="project" value="InterPro"/>
</dbReference>
<evidence type="ECO:0000313" key="8">
    <source>
        <dbReference type="EMBL" id="KAF9514134.1"/>
    </source>
</evidence>
<dbReference type="InterPro" id="IPR036389">
    <property type="entry name" value="RNase_III_sf"/>
</dbReference>
<keyword evidence="4 5" id="KW-0694">RNA-binding</keyword>
<dbReference type="Pfam" id="PF00035">
    <property type="entry name" value="dsrm"/>
    <property type="match status" value="1"/>
</dbReference>
<dbReference type="OrthoDB" id="2392202at2759"/>
<keyword evidence="1" id="KW-0479">Metal-binding</keyword>
<comment type="caution">
    <text evidence="8">The sequence shown here is derived from an EMBL/GenBank/DDBJ whole genome shotgun (WGS) entry which is preliminary data.</text>
</comment>
<sequence length="237" mass="26214">MYSRVFTHRSLHRRPWGRFEDPHDDPSPDNETLEHLGDSLLNLFVTDLIHALYPGLRPGPASIMRAKIVRNKILAKFAVHYAFGPRLKVHPSQEALLRETESVLAGTFEAYVGGLYSDYGIEGYTMKIQPWLSSLLTPYVKKAYDEALAEHPSPGPNSPATARGYWAQLNEKLFKMGSVVEWKEESLSARDPNGEGGLLWNVEAIVDGQVIGAGSGLNKKTAKNIAAYHALETLASA</sequence>
<dbReference type="SUPFAM" id="SSF54768">
    <property type="entry name" value="dsRNA-binding domain-like"/>
    <property type="match status" value="1"/>
</dbReference>
<evidence type="ECO:0000313" key="9">
    <source>
        <dbReference type="Proteomes" id="UP000886523"/>
    </source>
</evidence>
<organism evidence="8 9">
    <name type="scientific">Hydnum rufescens UP504</name>
    <dbReference type="NCBI Taxonomy" id="1448309"/>
    <lineage>
        <taxon>Eukaryota</taxon>
        <taxon>Fungi</taxon>
        <taxon>Dikarya</taxon>
        <taxon>Basidiomycota</taxon>
        <taxon>Agaricomycotina</taxon>
        <taxon>Agaricomycetes</taxon>
        <taxon>Cantharellales</taxon>
        <taxon>Hydnaceae</taxon>
        <taxon>Hydnum</taxon>
    </lineage>
</organism>